<evidence type="ECO:0000259" key="5">
    <source>
        <dbReference type="Pfam" id="PF00171"/>
    </source>
</evidence>
<organism evidence="6 7">
    <name type="scientific">Candidatus Wolfebacteria bacterium RIFCSPLOWO2_01_FULL_45_19</name>
    <dbReference type="NCBI Taxonomy" id="1802557"/>
    <lineage>
        <taxon>Bacteria</taxon>
        <taxon>Candidatus Wolfeibacteriota</taxon>
    </lineage>
</organism>
<comment type="similarity">
    <text evidence="4">Belongs to the aldehyde dehydrogenase family.</text>
</comment>
<dbReference type="AlphaFoldDB" id="A0A1F8DSX8"/>
<dbReference type="InterPro" id="IPR016163">
    <property type="entry name" value="Ald_DH_C"/>
</dbReference>
<dbReference type="GO" id="GO:0003842">
    <property type="term" value="F:L-glutamate gamma-semialdehyde dehydrogenase activity"/>
    <property type="evidence" value="ECO:0007669"/>
    <property type="project" value="TreeGrafter"/>
</dbReference>
<dbReference type="PROSITE" id="PS00687">
    <property type="entry name" value="ALDEHYDE_DEHYDR_GLU"/>
    <property type="match status" value="1"/>
</dbReference>
<keyword evidence="1 4" id="KW-0560">Oxidoreductase</keyword>
<evidence type="ECO:0000256" key="2">
    <source>
        <dbReference type="ARBA" id="ARBA00023027"/>
    </source>
</evidence>
<dbReference type="Pfam" id="PF00171">
    <property type="entry name" value="Aldedh"/>
    <property type="match status" value="1"/>
</dbReference>
<protein>
    <recommendedName>
        <fullName evidence="5">Aldehyde dehydrogenase domain-containing protein</fullName>
    </recommendedName>
</protein>
<accession>A0A1F8DSX8</accession>
<dbReference type="InterPro" id="IPR015590">
    <property type="entry name" value="Aldehyde_DH_dom"/>
</dbReference>
<dbReference type="Gene3D" id="3.40.309.10">
    <property type="entry name" value="Aldehyde Dehydrogenase, Chain A, domain 2"/>
    <property type="match status" value="1"/>
</dbReference>
<dbReference type="GO" id="GO:0009898">
    <property type="term" value="C:cytoplasmic side of plasma membrane"/>
    <property type="evidence" value="ECO:0007669"/>
    <property type="project" value="TreeGrafter"/>
</dbReference>
<sequence>MDSRGFKNEPQIDWTIETNRVTMLEALGTVANNCGEYPFLIGGKAFRGEQKIESFDPADNRRCVGIVNVPGEEQIELAGKIALQAVVPNAEKRIEILKIAASKLRDKKFELAAWIVYEVSKPWNEALAEINEAIDFCELYAIAAAAYMEKKKYQGWICAEENFIFWRSRGPTAAISTWNFPVSLSVEKIAASFAAGCPILYKPAEQSPVTGWKVVECFLESGVPENMLAYLPGRKEVGAALVKSPYISQITFTGSREVGEKIKREASRYPGKFGIKEVDAEMGGNNPIIVSTSAILDLAIKGIVESKFGFNGQKCSALQRLIVIGDRPELKQKLVEAAASLEFGHPENPRYRHTALIDKEAFSRYNTGITDLERFRQPVFKRYSLTQDNGWFVCPVIFDGVPNHRIQREIFGPALFILRTENFQEAVCIANDTDYALTAGVYTEYYSEIHYALEHLKAGNLYINRKITGAVVGRQPFGGFKYSGTGGKKVGLVERLEFFMVPVSTSINKERHGVLV</sequence>
<feature type="domain" description="Aldehyde dehydrogenase" evidence="5">
    <location>
        <begin position="50"/>
        <end position="500"/>
    </location>
</feature>
<dbReference type="GO" id="GO:0010133">
    <property type="term" value="P:L-proline catabolic process to L-glutamate"/>
    <property type="evidence" value="ECO:0007669"/>
    <property type="project" value="TreeGrafter"/>
</dbReference>
<dbReference type="PANTHER" id="PTHR42862:SF1">
    <property type="entry name" value="DELTA-1-PYRROLINE-5-CARBOXYLATE DEHYDROGENASE 2, ISOFORM A-RELATED"/>
    <property type="match status" value="1"/>
</dbReference>
<dbReference type="PANTHER" id="PTHR42862">
    <property type="entry name" value="DELTA-1-PYRROLINE-5-CARBOXYLATE DEHYDROGENASE 1, ISOFORM A-RELATED"/>
    <property type="match status" value="1"/>
</dbReference>
<name>A0A1F8DSX8_9BACT</name>
<gene>
    <name evidence="6" type="ORF">A3A20_02300</name>
</gene>
<evidence type="ECO:0000256" key="3">
    <source>
        <dbReference type="PROSITE-ProRule" id="PRU10007"/>
    </source>
</evidence>
<comment type="caution">
    <text evidence="6">The sequence shown here is derived from an EMBL/GenBank/DDBJ whole genome shotgun (WGS) entry which is preliminary data.</text>
</comment>
<keyword evidence="2" id="KW-0520">NAD</keyword>
<evidence type="ECO:0000313" key="7">
    <source>
        <dbReference type="Proteomes" id="UP000178946"/>
    </source>
</evidence>
<evidence type="ECO:0000256" key="4">
    <source>
        <dbReference type="RuleBase" id="RU003345"/>
    </source>
</evidence>
<reference evidence="6 7" key="1">
    <citation type="journal article" date="2016" name="Nat. Commun.">
        <title>Thousands of microbial genomes shed light on interconnected biogeochemical processes in an aquifer system.</title>
        <authorList>
            <person name="Anantharaman K."/>
            <person name="Brown C.T."/>
            <person name="Hug L.A."/>
            <person name="Sharon I."/>
            <person name="Castelle C.J."/>
            <person name="Probst A.J."/>
            <person name="Thomas B.C."/>
            <person name="Singh A."/>
            <person name="Wilkins M.J."/>
            <person name="Karaoz U."/>
            <person name="Brodie E.L."/>
            <person name="Williams K.H."/>
            <person name="Hubbard S.S."/>
            <person name="Banfield J.F."/>
        </authorList>
    </citation>
    <scope>NUCLEOTIDE SEQUENCE [LARGE SCALE GENOMIC DNA]</scope>
</reference>
<dbReference type="Proteomes" id="UP000178946">
    <property type="component" value="Unassembled WGS sequence"/>
</dbReference>
<dbReference type="InterPro" id="IPR016161">
    <property type="entry name" value="Ald_DH/histidinol_DH"/>
</dbReference>
<dbReference type="InterPro" id="IPR016162">
    <property type="entry name" value="Ald_DH_N"/>
</dbReference>
<dbReference type="EMBL" id="MGIR01000001">
    <property type="protein sequence ID" value="OGM91743.1"/>
    <property type="molecule type" value="Genomic_DNA"/>
</dbReference>
<feature type="active site" evidence="3">
    <location>
        <position position="281"/>
    </location>
</feature>
<dbReference type="Gene3D" id="3.40.605.10">
    <property type="entry name" value="Aldehyde Dehydrogenase, Chain A, domain 1"/>
    <property type="match status" value="1"/>
</dbReference>
<dbReference type="InterPro" id="IPR050485">
    <property type="entry name" value="Proline_metab_enzyme"/>
</dbReference>
<dbReference type="SUPFAM" id="SSF53720">
    <property type="entry name" value="ALDH-like"/>
    <property type="match status" value="1"/>
</dbReference>
<evidence type="ECO:0000256" key="1">
    <source>
        <dbReference type="ARBA" id="ARBA00023002"/>
    </source>
</evidence>
<evidence type="ECO:0000313" key="6">
    <source>
        <dbReference type="EMBL" id="OGM91743.1"/>
    </source>
</evidence>
<proteinExistence type="inferred from homology"/>
<dbReference type="STRING" id="1802557.A3A20_02300"/>
<dbReference type="InterPro" id="IPR029510">
    <property type="entry name" value="Ald_DH_CS_GLU"/>
</dbReference>